<organism evidence="1 2">
    <name type="scientific">Candidatus Aquicultor primus</name>
    <dbReference type="NCBI Taxonomy" id="1797195"/>
    <lineage>
        <taxon>Bacteria</taxon>
        <taxon>Bacillati</taxon>
        <taxon>Actinomycetota</taxon>
        <taxon>Candidatus Aquicultoria</taxon>
        <taxon>Candidatus Aquicultorales</taxon>
        <taxon>Candidatus Aquicultoraceae</taxon>
        <taxon>Candidatus Aquicultor</taxon>
    </lineage>
</organism>
<accession>A0A1F2UNZ7</accession>
<dbReference type="SUPFAM" id="SSF69304">
    <property type="entry name" value="Tricorn protease N-terminal domain"/>
    <property type="match status" value="1"/>
</dbReference>
<reference evidence="1 2" key="1">
    <citation type="journal article" date="2016" name="Nat. Commun.">
        <title>Thousands of microbial genomes shed light on interconnected biogeochemical processes in an aquifer system.</title>
        <authorList>
            <person name="Anantharaman K."/>
            <person name="Brown C.T."/>
            <person name="Hug L.A."/>
            <person name="Sharon I."/>
            <person name="Castelle C.J."/>
            <person name="Probst A.J."/>
            <person name="Thomas B.C."/>
            <person name="Singh A."/>
            <person name="Wilkins M.J."/>
            <person name="Karaoz U."/>
            <person name="Brodie E.L."/>
            <person name="Williams K.H."/>
            <person name="Hubbard S.S."/>
            <person name="Banfield J.F."/>
        </authorList>
    </citation>
    <scope>NUCLEOTIDE SEQUENCE [LARGE SCALE GENOMIC DNA]</scope>
</reference>
<proteinExistence type="predicted"/>
<sequence length="155" mass="16809">MKCNALITAMWLFWGLVFTGFAQDTGVSFRPAVFWGDNSDKGVLVVSPNEMVLIDSKGKKHGSVAAKGAVSGAYISPDGKKLAYTTASGVWLAILETGETRLVSSGYCDYLRWNNDGLGFLFTIYEKNDSGSSDAYGVKFFMADGDGKNMKQVYP</sequence>
<protein>
    <recommendedName>
        <fullName evidence="3">S9 family peptidase</fullName>
    </recommendedName>
</protein>
<gene>
    <name evidence="1" type="ORF">A2074_08160</name>
</gene>
<dbReference type="EMBL" id="MELI01000037">
    <property type="protein sequence ID" value="OFW34681.1"/>
    <property type="molecule type" value="Genomic_DNA"/>
</dbReference>
<name>A0A1F2UNZ7_9ACTN</name>
<comment type="caution">
    <text evidence="1">The sequence shown here is derived from an EMBL/GenBank/DDBJ whole genome shotgun (WGS) entry which is preliminary data.</text>
</comment>
<dbReference type="Gene3D" id="2.120.10.30">
    <property type="entry name" value="TolB, C-terminal domain"/>
    <property type="match status" value="1"/>
</dbReference>
<evidence type="ECO:0008006" key="3">
    <source>
        <dbReference type="Google" id="ProtNLM"/>
    </source>
</evidence>
<dbReference type="Proteomes" id="UP000178086">
    <property type="component" value="Unassembled WGS sequence"/>
</dbReference>
<dbReference type="InterPro" id="IPR011042">
    <property type="entry name" value="6-blade_b-propeller_TolB-like"/>
</dbReference>
<dbReference type="AlphaFoldDB" id="A0A1F2UNZ7"/>
<evidence type="ECO:0000313" key="1">
    <source>
        <dbReference type="EMBL" id="OFW34681.1"/>
    </source>
</evidence>
<evidence type="ECO:0000313" key="2">
    <source>
        <dbReference type="Proteomes" id="UP000178086"/>
    </source>
</evidence>